<dbReference type="InterPro" id="IPR000999">
    <property type="entry name" value="RNase_III_dom"/>
</dbReference>
<feature type="domain" description="RNase III" evidence="2">
    <location>
        <begin position="42"/>
        <end position="136"/>
    </location>
</feature>
<feature type="compositionally biased region" description="Polar residues" evidence="1">
    <location>
        <begin position="303"/>
        <end position="314"/>
    </location>
</feature>
<evidence type="ECO:0000313" key="3">
    <source>
        <dbReference type="EMBL" id="ORX38926.1"/>
    </source>
</evidence>
<proteinExistence type="predicted"/>
<keyword evidence="4" id="KW-1185">Reference proteome</keyword>
<gene>
    <name evidence="3" type="ORF">BD324DRAFT_649026</name>
</gene>
<comment type="caution">
    <text evidence="3">The sequence shown here is derived from an EMBL/GenBank/DDBJ whole genome shotgun (WGS) entry which is preliminary data.</text>
</comment>
<sequence length="314" mass="34408">MAGPSEMSYRIFLSETPFRSPPRIHNQFYKDILVRNRNPPPTHAGQTSSEEYEKMISVGDTLLHAIVACTLHTAFPEMTVKTAQQYKVQLTSIDTLSRLSKKLTITRSGVFDDPTPPRDAANVLKAYVAAVYLGHLKDGTKRAGDAVNILEAWLSPVFVSLASNLEVQPQAVASTEEILCERSEGVPHGLEIQEAILEISDDTNTSPTSLDISKLHDLRNKNILDFTAKCEAQKVGTWQSVIRGRHRGVEFCPSIVRAQKKDAERAAAHLVLRKFGLNKHKALAKSLIGSGLKGGSKAKEKTPGQQTSETAATI</sequence>
<reference evidence="3 4" key="1">
    <citation type="submission" date="2017-03" db="EMBL/GenBank/DDBJ databases">
        <title>Widespread Adenine N6-methylation of Active Genes in Fungi.</title>
        <authorList>
            <consortium name="DOE Joint Genome Institute"/>
            <person name="Mondo S.J."/>
            <person name="Dannebaum R.O."/>
            <person name="Kuo R.C."/>
            <person name="Louie K.B."/>
            <person name="Bewick A.J."/>
            <person name="Labutti K."/>
            <person name="Haridas S."/>
            <person name="Kuo A."/>
            <person name="Salamov A."/>
            <person name="Ahrendt S.R."/>
            <person name="Lau R."/>
            <person name="Bowen B.P."/>
            <person name="Lipzen A."/>
            <person name="Sullivan W."/>
            <person name="Andreopoulos W.B."/>
            <person name="Clum A."/>
            <person name="Lindquist E."/>
            <person name="Daum C."/>
            <person name="Northen T.R."/>
            <person name="Ramamoorthy G."/>
            <person name="Schmitz R.J."/>
            <person name="Gryganskyi A."/>
            <person name="Culley D."/>
            <person name="Magnuson J."/>
            <person name="James T.Y."/>
            <person name="O'Malley M.A."/>
            <person name="Stajich J.E."/>
            <person name="Spatafora J.W."/>
            <person name="Visel A."/>
            <person name="Grigoriev I.V."/>
        </authorList>
    </citation>
    <scope>NUCLEOTIDE SEQUENCE [LARGE SCALE GENOMIC DNA]</scope>
    <source>
        <strain evidence="3 4">NRRL Y-17943</strain>
    </source>
</reference>
<dbReference type="AlphaFoldDB" id="A0A1Y1UN89"/>
<accession>A0A1Y1UN89</accession>
<protein>
    <recommendedName>
        <fullName evidence="2">RNase III domain-containing protein</fullName>
    </recommendedName>
</protein>
<dbReference type="Proteomes" id="UP000193218">
    <property type="component" value="Unassembled WGS sequence"/>
</dbReference>
<evidence type="ECO:0000256" key="1">
    <source>
        <dbReference type="SAM" id="MobiDB-lite"/>
    </source>
</evidence>
<dbReference type="InterPro" id="IPR036389">
    <property type="entry name" value="RNase_III_sf"/>
</dbReference>
<evidence type="ECO:0000313" key="4">
    <source>
        <dbReference type="Proteomes" id="UP000193218"/>
    </source>
</evidence>
<dbReference type="InParanoid" id="A0A1Y1UN89"/>
<dbReference type="PROSITE" id="PS50142">
    <property type="entry name" value="RNASE_3_2"/>
    <property type="match status" value="1"/>
</dbReference>
<name>A0A1Y1UN89_9TREE</name>
<dbReference type="Gene3D" id="1.10.1520.10">
    <property type="entry name" value="Ribonuclease III domain"/>
    <property type="match status" value="1"/>
</dbReference>
<feature type="region of interest" description="Disordered" evidence="1">
    <location>
        <begin position="292"/>
        <end position="314"/>
    </location>
</feature>
<dbReference type="GO" id="GO:0004525">
    <property type="term" value="F:ribonuclease III activity"/>
    <property type="evidence" value="ECO:0007669"/>
    <property type="project" value="InterPro"/>
</dbReference>
<dbReference type="GeneID" id="33559733"/>
<organism evidence="3 4">
    <name type="scientific">Kockovaella imperatae</name>
    <dbReference type="NCBI Taxonomy" id="4999"/>
    <lineage>
        <taxon>Eukaryota</taxon>
        <taxon>Fungi</taxon>
        <taxon>Dikarya</taxon>
        <taxon>Basidiomycota</taxon>
        <taxon>Agaricomycotina</taxon>
        <taxon>Tremellomycetes</taxon>
        <taxon>Tremellales</taxon>
        <taxon>Cuniculitremaceae</taxon>
        <taxon>Kockovaella</taxon>
    </lineage>
</organism>
<dbReference type="STRING" id="4999.A0A1Y1UN89"/>
<dbReference type="RefSeq" id="XP_021872789.1">
    <property type="nucleotide sequence ID" value="XM_022017924.1"/>
</dbReference>
<dbReference type="SUPFAM" id="SSF69065">
    <property type="entry name" value="RNase III domain-like"/>
    <property type="match status" value="1"/>
</dbReference>
<evidence type="ECO:0000259" key="2">
    <source>
        <dbReference type="PROSITE" id="PS50142"/>
    </source>
</evidence>
<dbReference type="EMBL" id="NBSH01000003">
    <property type="protein sequence ID" value="ORX38926.1"/>
    <property type="molecule type" value="Genomic_DNA"/>
</dbReference>
<dbReference type="GO" id="GO:0006396">
    <property type="term" value="P:RNA processing"/>
    <property type="evidence" value="ECO:0007669"/>
    <property type="project" value="InterPro"/>
</dbReference>